<accession>A8I296</accession>
<evidence type="ECO:0000256" key="1">
    <source>
        <dbReference type="SAM" id="MobiDB-lite"/>
    </source>
</evidence>
<dbReference type="Gene3D" id="3.30.1330.80">
    <property type="entry name" value="Hypothetical protein, similar to alpha- acetolactate decarboxylase, domain 2"/>
    <property type="match status" value="2"/>
</dbReference>
<dbReference type="KEGG" id="azc:AZC_1835"/>
<organism evidence="2 3">
    <name type="scientific">Azorhizobium caulinodans (strain ATCC 43989 / DSM 5975 / JCM 20966 / LMG 6465 / NBRC 14845 / NCIMB 13405 / ORS 571)</name>
    <dbReference type="NCBI Taxonomy" id="438753"/>
    <lineage>
        <taxon>Bacteria</taxon>
        <taxon>Pseudomonadati</taxon>
        <taxon>Pseudomonadota</taxon>
        <taxon>Alphaproteobacteria</taxon>
        <taxon>Hyphomicrobiales</taxon>
        <taxon>Xanthobacteraceae</taxon>
        <taxon>Azorhizobium</taxon>
    </lineage>
</organism>
<dbReference type="eggNOG" id="COG1661">
    <property type="taxonomic scope" value="Bacteria"/>
</dbReference>
<reference evidence="2 3" key="3">
    <citation type="journal article" date="2008" name="BMC Genomics">
        <title>The genome of the versatile nitrogen fixer Azorhizobium caulinodans ORS571.</title>
        <authorList>
            <person name="Lee KB."/>
            <person name="Backer P.D."/>
            <person name="Aono T."/>
            <person name="Liu CT."/>
            <person name="Suzuki S."/>
            <person name="Suzuki T."/>
            <person name="Kaneko T."/>
            <person name="Yamada M."/>
            <person name="Tabata S."/>
            <person name="Kupfer D.M."/>
            <person name="Najar F.Z."/>
            <person name="Wiley G.B."/>
            <person name="Roe B."/>
            <person name="Binnewies T.T."/>
            <person name="Ussery D.W."/>
            <person name="D'Haeze W."/>
            <person name="Herder J.D."/>
            <person name="Gevers D."/>
            <person name="Vereecke D."/>
            <person name="Holsters M."/>
            <person name="Oyaizu H."/>
        </authorList>
    </citation>
    <scope>NUCLEOTIDE SEQUENCE [LARGE SCALE GENOMIC DNA]</scope>
    <source>
        <strain evidence="3">ATCC 43989 / DSM 5975 / JCM 20966 / LMG 6465 / NBRC 14845 / NCIMB 13405 / ORS 571</strain>
    </source>
</reference>
<evidence type="ECO:0008006" key="4">
    <source>
        <dbReference type="Google" id="ProtNLM"/>
    </source>
</evidence>
<dbReference type="EMBL" id="AP009384">
    <property type="protein sequence ID" value="BAF87833.1"/>
    <property type="molecule type" value="Genomic_DNA"/>
</dbReference>
<dbReference type="AlphaFoldDB" id="A8I296"/>
<dbReference type="HOGENOM" id="CLU_085341_0_0_5"/>
<gene>
    <name evidence="2" type="ordered locus">AZC_1835</name>
</gene>
<protein>
    <recommendedName>
        <fullName evidence="4">PPC domain-containing protein</fullName>
    </recommendedName>
</protein>
<evidence type="ECO:0000313" key="3">
    <source>
        <dbReference type="Proteomes" id="UP000000270"/>
    </source>
</evidence>
<feature type="compositionally biased region" description="Basic and acidic residues" evidence="1">
    <location>
        <begin position="1"/>
        <end position="12"/>
    </location>
</feature>
<reference evidence="2 3" key="1">
    <citation type="journal article" date="2007" name="Appl. Environ. Microbiol.">
        <title>Rhizobial factors required for stem nodule maturation and maintenance in Sesbania rostrata-Azorhizobium caulinodans ORS571 symbiosis.</title>
        <authorList>
            <person name="Suzuki S."/>
            <person name="Aono T."/>
            <person name="Lee KB."/>
            <person name="Suzuki T."/>
            <person name="Liu CT."/>
            <person name="Miwa H."/>
            <person name="Wakao S."/>
            <person name="Iki T."/>
            <person name="Oyaizu H."/>
        </authorList>
    </citation>
    <scope>NUCLEOTIDE SEQUENCE [LARGE SCALE GENOMIC DNA]</scope>
    <source>
        <strain evidence="3">ATCC 43989 / DSM 5975 / JCM 20966 / LMG 6465 / NBRC 14845 / NCIMB 13405 / ORS 571</strain>
    </source>
</reference>
<feature type="region of interest" description="Disordered" evidence="1">
    <location>
        <begin position="1"/>
        <end position="44"/>
    </location>
</feature>
<sequence>MGERSRDPDAGHGHRCHRDLTLEFPSGVPRVSKEQERREEPPVSLRALKQPGPAAARRFESVCTGLEEMDITLEPGLSLNEAIARPLLAAGWTGGSVCFTDGWLAPFHFVMPAPAPDETHAAWYSQTHSPDGEALIEQANITFGFRDRGPFTHCHATWRTADGVRGGGHILPLETQVSRPITARAFGSRTARIAARPDAETNFTLFTPESDAPAPESGRRLILARLRPNVEIGAALADVCRAHGVSRARVRGSLGSIIGAEFEDGPDLADYATEFLILDGTVAPDETGDLRTRLKIAIVGLSGTLREGWLAQGRNPVCITCEFALEVDAA</sequence>
<evidence type="ECO:0000313" key="2">
    <source>
        <dbReference type="EMBL" id="BAF87833.1"/>
    </source>
</evidence>
<reference evidence="2 3" key="5">
    <citation type="journal article" date="2010" name="Appl. Environ. Microbiol.">
        <title>phrR-like gene praR of Azorhizobium caulinodans ORS571 is essential for symbiosis with Sesbania rostrata and is involved in expression of reb genes.</title>
        <authorList>
            <person name="Akiba N."/>
            <person name="Aono T."/>
            <person name="Toyazaki H."/>
            <person name="Sato S."/>
            <person name="Oyaizu H."/>
        </authorList>
    </citation>
    <scope>NUCLEOTIDE SEQUENCE [LARGE SCALE GENOMIC DNA]</scope>
    <source>
        <strain evidence="3">ATCC 43989 / DSM 5975 / JCM 20966 / LMG 6465 / NBRC 14845 / NCIMB 13405 / ORS 571</strain>
    </source>
</reference>
<reference evidence="3" key="2">
    <citation type="submission" date="2007-04" db="EMBL/GenBank/DDBJ databases">
        <title>Complete genome sequence of the nitrogen-fixing bacterium Azorhizobium caulinodans ORS571.</title>
        <authorList>
            <person name="Lee K.B."/>
            <person name="Backer P.D."/>
            <person name="Aono T."/>
            <person name="Liu C.T."/>
            <person name="Suzuki S."/>
            <person name="Suzuki T."/>
            <person name="Kaneko T."/>
            <person name="Yamada M."/>
            <person name="Tabata S."/>
            <person name="Kupfer D.M."/>
            <person name="Najar F.Z."/>
            <person name="Wiley G.B."/>
            <person name="Roe B."/>
            <person name="Binnewies T."/>
            <person name="Ussery D."/>
            <person name="Vereecke D."/>
            <person name="Gevers D."/>
            <person name="Holsters M."/>
            <person name="Oyaizu H."/>
        </authorList>
    </citation>
    <scope>NUCLEOTIDE SEQUENCE [LARGE SCALE GENOMIC DNA]</scope>
    <source>
        <strain evidence="3">ATCC 43989 / DSM 5975 / JCM 20966 / LMG 6465 / NBRC 14845 / NCIMB 13405 / ORS 571</strain>
    </source>
</reference>
<keyword evidence="3" id="KW-1185">Reference proteome</keyword>
<dbReference type="SUPFAM" id="SSF117856">
    <property type="entry name" value="AF0104/ALDC/Ptd012-like"/>
    <property type="match status" value="2"/>
</dbReference>
<feature type="compositionally biased region" description="Basic and acidic residues" evidence="1">
    <location>
        <begin position="31"/>
        <end position="41"/>
    </location>
</feature>
<dbReference type="Proteomes" id="UP000000270">
    <property type="component" value="Chromosome"/>
</dbReference>
<dbReference type="STRING" id="438753.AZC_1835"/>
<name>A8I296_AZOC5</name>
<proteinExistence type="predicted"/>
<reference evidence="2 3" key="4">
    <citation type="journal article" date="2009" name="Appl. Environ. Microbiol.">
        <title>Comparative genome-wide transcriptional profiling of Azorhizobium caulinodans ORS571 grown under free-living and symbiotic conditions.</title>
        <authorList>
            <person name="Tsukada S."/>
            <person name="Aono T."/>
            <person name="Akiba N."/>
            <person name="Lee KB."/>
            <person name="Liu CT."/>
            <person name="Toyazaki H."/>
            <person name="Oyaizu H."/>
        </authorList>
    </citation>
    <scope>NUCLEOTIDE SEQUENCE [LARGE SCALE GENOMIC DNA]</scope>
    <source>
        <strain evidence="3">ATCC 43989 / DSM 5975 / JCM 20966 / LMG 6465 / NBRC 14845 / NCIMB 13405 / ORS 571</strain>
    </source>
</reference>
<reference evidence="2 3" key="6">
    <citation type="journal article" date="2011" name="Appl. Environ. Microbiol.">
        <title>Involvement of the azorhizobial chromosome partition gene (parA) in the onset of bacteroid differentiation during Sesbania rostrata stem nodule development.</title>
        <authorList>
            <person name="Liu CT."/>
            <person name="Lee KB."/>
            <person name="Wang YS."/>
            <person name="Peng MH."/>
            <person name="Lee KT."/>
            <person name="Suzuki S."/>
            <person name="Suzuki T."/>
            <person name="Oyaizu H."/>
        </authorList>
    </citation>
    <scope>NUCLEOTIDE SEQUENCE [LARGE SCALE GENOMIC DNA]</scope>
    <source>
        <strain evidence="3">ATCC 43989 / DSM 5975 / JCM 20966 / LMG 6465 / NBRC 14845 / NCIMB 13405 / ORS 571</strain>
    </source>
</reference>